<protein>
    <submittedName>
        <fullName evidence="1">Uncharacterized protein</fullName>
    </submittedName>
</protein>
<reference evidence="1" key="1">
    <citation type="submission" date="2024-06" db="EMBL/GenBank/DDBJ databases">
        <title>Draft Genome Sequence of Deinococcus sonorensis Type Strain KR-87, a Biofilm Producing Representative of the Genus Deinococcus.</title>
        <authorList>
            <person name="Boren L.S."/>
            <person name="Grosso R.A."/>
            <person name="Hugenberg-Cox A.N."/>
            <person name="Hill J.T.E."/>
            <person name="Albert C.M."/>
            <person name="Tuohy J.M."/>
        </authorList>
    </citation>
    <scope>NUCLEOTIDE SEQUENCE</scope>
    <source>
        <strain evidence="1">KR-87</strain>
    </source>
</reference>
<organism evidence="1">
    <name type="scientific">Deinococcus sonorensis KR-87</name>
    <dbReference type="NCBI Taxonomy" id="694439"/>
    <lineage>
        <taxon>Bacteria</taxon>
        <taxon>Thermotogati</taxon>
        <taxon>Deinococcota</taxon>
        <taxon>Deinococci</taxon>
        <taxon>Deinococcales</taxon>
        <taxon>Deinococcaceae</taxon>
        <taxon>Deinococcus</taxon>
    </lineage>
</organism>
<dbReference type="KEGG" id="dsc:ABOD76_11035"/>
<proteinExistence type="predicted"/>
<dbReference type="AlphaFoldDB" id="A0AAU7UE95"/>
<evidence type="ECO:0000313" key="1">
    <source>
        <dbReference type="EMBL" id="XBV86816.1"/>
    </source>
</evidence>
<accession>A0AAU7UE95</accession>
<gene>
    <name evidence="1" type="ORF">ABOD76_11035</name>
</gene>
<dbReference type="RefSeq" id="WP_350244897.1">
    <property type="nucleotide sequence ID" value="NZ_CP158299.1"/>
</dbReference>
<sequence>MSAFQLGDRVQITGDGQRLPDGAVGVITELGADARYRVATAATTAEFLGMRGVWIAADRLRLVRAAPGQPRPDVETRLIVRETIGPDGPELVPELVPVVRRILITVGSNNTQDQAISEQDLTELLLGRGCTLEEARRVAHRAWTQGRGRTDHISVEVQGVTDQMLALLHH</sequence>
<dbReference type="EMBL" id="CP158299">
    <property type="protein sequence ID" value="XBV86816.1"/>
    <property type="molecule type" value="Genomic_DNA"/>
</dbReference>
<name>A0AAU7UE95_9DEIO</name>